<keyword evidence="9 10" id="KW-0472">Membrane</keyword>
<dbReference type="InterPro" id="IPR006419">
    <property type="entry name" value="NMN_transpt_PnuC"/>
</dbReference>
<evidence type="ECO:0000256" key="8">
    <source>
        <dbReference type="ARBA" id="ARBA00022989"/>
    </source>
</evidence>
<keyword evidence="12" id="KW-1185">Reference proteome</keyword>
<keyword evidence="8 10" id="KW-1133">Transmembrane helix</keyword>
<feature type="transmembrane region" description="Helical" evidence="10">
    <location>
        <begin position="12"/>
        <end position="29"/>
    </location>
</feature>
<keyword evidence="7 10" id="KW-0812">Transmembrane</keyword>
<name>A0A923PHW6_9BACT</name>
<dbReference type="RefSeq" id="WP_187466457.1">
    <property type="nucleotide sequence ID" value="NZ_JACSIT010000098.1"/>
</dbReference>
<feature type="transmembrane region" description="Helical" evidence="10">
    <location>
        <begin position="62"/>
        <end position="79"/>
    </location>
</feature>
<evidence type="ECO:0000256" key="10">
    <source>
        <dbReference type="SAM" id="Phobius"/>
    </source>
</evidence>
<dbReference type="GO" id="GO:0005886">
    <property type="term" value="C:plasma membrane"/>
    <property type="evidence" value="ECO:0007669"/>
    <property type="project" value="UniProtKB-SubCell"/>
</dbReference>
<feature type="transmembrane region" description="Helical" evidence="10">
    <location>
        <begin position="36"/>
        <end position="56"/>
    </location>
</feature>
<proteinExistence type="inferred from homology"/>
<dbReference type="Pfam" id="PF04973">
    <property type="entry name" value="NMN_transporter"/>
    <property type="match status" value="1"/>
</dbReference>
<dbReference type="Proteomes" id="UP000650081">
    <property type="component" value="Unassembled WGS sequence"/>
</dbReference>
<gene>
    <name evidence="11" type="ORF">H9S92_09410</name>
</gene>
<evidence type="ECO:0000256" key="5">
    <source>
        <dbReference type="ARBA" id="ARBA00022448"/>
    </source>
</evidence>
<evidence type="ECO:0000256" key="6">
    <source>
        <dbReference type="ARBA" id="ARBA00022475"/>
    </source>
</evidence>
<dbReference type="NCBIfam" id="TIGR01528">
    <property type="entry name" value="NMN_trans_PnuC"/>
    <property type="match status" value="1"/>
</dbReference>
<comment type="caution">
    <text evidence="11">The sequence shown here is derived from an EMBL/GenBank/DDBJ whole genome shotgun (WGS) entry which is preliminary data.</text>
</comment>
<sequence>MLQELGQQVAAAGWADWLALLTSVAYVVLAARGSNWCWGFAAISTAVWAYQSFVVYRLVSDGLLQVFYFVMAGVGLWRWQRGPAGEGLAVSSMSWREHGWVIGGSSVAGVLLGYLFSSTLVAAATYPDALTTAFSVSTTFLLINRRLENWLYWVLIDLAYVAIYLSTGAILFAAMMVINVGVAIMGYWRWRQEL</sequence>
<dbReference type="AlphaFoldDB" id="A0A923PHW6"/>
<evidence type="ECO:0000256" key="9">
    <source>
        <dbReference type="ARBA" id="ARBA00023136"/>
    </source>
</evidence>
<evidence type="ECO:0000313" key="11">
    <source>
        <dbReference type="EMBL" id="MBC6994380.1"/>
    </source>
</evidence>
<comment type="similarity">
    <text evidence="3">Belongs to the nicotinamide ribonucleoside (NR) uptake permease (TC 4.B.1) family.</text>
</comment>
<dbReference type="GO" id="GO:0034257">
    <property type="term" value="F:nicotinamide riboside transmembrane transporter activity"/>
    <property type="evidence" value="ECO:0007669"/>
    <property type="project" value="InterPro"/>
</dbReference>
<keyword evidence="5" id="KW-0813">Transport</keyword>
<dbReference type="PANTHER" id="PTHR36122:SF2">
    <property type="entry name" value="NICOTINAMIDE RIBOSIDE TRANSPORTER PNUC"/>
    <property type="match status" value="1"/>
</dbReference>
<reference evidence="11" key="1">
    <citation type="submission" date="2020-08" db="EMBL/GenBank/DDBJ databases">
        <title>Lewinella bacteria from marine environments.</title>
        <authorList>
            <person name="Zhong Y."/>
        </authorList>
    </citation>
    <scope>NUCLEOTIDE SEQUENCE</scope>
    <source>
        <strain evidence="11">KCTC 42187</strain>
    </source>
</reference>
<dbReference type="EMBL" id="JACSIT010000098">
    <property type="protein sequence ID" value="MBC6994380.1"/>
    <property type="molecule type" value="Genomic_DNA"/>
</dbReference>
<evidence type="ECO:0000256" key="4">
    <source>
        <dbReference type="ARBA" id="ARBA00017522"/>
    </source>
</evidence>
<accession>A0A923PHW6</accession>
<protein>
    <recommendedName>
        <fullName evidence="4">Nicotinamide riboside transporter PnuC</fullName>
    </recommendedName>
</protein>
<comment type="function">
    <text evidence="1">Required for nicotinamide riboside transport across the inner membrane.</text>
</comment>
<evidence type="ECO:0000256" key="2">
    <source>
        <dbReference type="ARBA" id="ARBA00004651"/>
    </source>
</evidence>
<evidence type="ECO:0000256" key="3">
    <source>
        <dbReference type="ARBA" id="ARBA00006669"/>
    </source>
</evidence>
<organism evidence="11 12">
    <name type="scientific">Neolewinella lacunae</name>
    <dbReference type="NCBI Taxonomy" id="1517758"/>
    <lineage>
        <taxon>Bacteria</taxon>
        <taxon>Pseudomonadati</taxon>
        <taxon>Bacteroidota</taxon>
        <taxon>Saprospiria</taxon>
        <taxon>Saprospirales</taxon>
        <taxon>Lewinellaceae</taxon>
        <taxon>Neolewinella</taxon>
    </lineage>
</organism>
<feature type="transmembrane region" description="Helical" evidence="10">
    <location>
        <begin position="100"/>
        <end position="117"/>
    </location>
</feature>
<evidence type="ECO:0000256" key="1">
    <source>
        <dbReference type="ARBA" id="ARBA00002672"/>
    </source>
</evidence>
<dbReference type="PANTHER" id="PTHR36122">
    <property type="entry name" value="NICOTINAMIDE RIBOSIDE TRANSPORTER PNUC"/>
    <property type="match status" value="1"/>
</dbReference>
<evidence type="ECO:0000313" key="12">
    <source>
        <dbReference type="Proteomes" id="UP000650081"/>
    </source>
</evidence>
<comment type="subcellular location">
    <subcellularLocation>
        <location evidence="2">Cell membrane</location>
        <topology evidence="2">Multi-pass membrane protein</topology>
    </subcellularLocation>
</comment>
<evidence type="ECO:0000256" key="7">
    <source>
        <dbReference type="ARBA" id="ARBA00022692"/>
    </source>
</evidence>
<keyword evidence="6" id="KW-1003">Cell membrane</keyword>